<gene>
    <name evidence="1" type="ORF">VTAP4600_A3407</name>
</gene>
<keyword evidence="2" id="KW-1185">Reference proteome</keyword>
<sequence length="41" mass="4644">MLSCNERRTGSSSTTIKNLELDRFKQRVISAFTLLGEKAEI</sequence>
<name>A0A2N8ZHG4_9VIBR</name>
<dbReference type="KEGG" id="vta:A3407"/>
<dbReference type="Proteomes" id="UP000235828">
    <property type="component" value="Chromosome A"/>
</dbReference>
<dbReference type="EMBL" id="LT960611">
    <property type="protein sequence ID" value="SON51354.1"/>
    <property type="molecule type" value="Genomic_DNA"/>
</dbReference>
<proteinExistence type="predicted"/>
<protein>
    <submittedName>
        <fullName evidence="1">Uncharacterized protein</fullName>
    </submittedName>
</protein>
<dbReference type="AlphaFoldDB" id="A0A2N8ZHG4"/>
<evidence type="ECO:0000313" key="2">
    <source>
        <dbReference type="Proteomes" id="UP000235828"/>
    </source>
</evidence>
<accession>A0A2N8ZHG4</accession>
<evidence type="ECO:0000313" key="1">
    <source>
        <dbReference type="EMBL" id="SON51354.1"/>
    </source>
</evidence>
<reference evidence="1 2" key="1">
    <citation type="submission" date="2017-10" db="EMBL/GenBank/DDBJ databases">
        <authorList>
            <person name="Banno H."/>
            <person name="Chua N.-H."/>
        </authorList>
    </citation>
    <scope>NUCLEOTIDE SEQUENCE [LARGE SCALE GENOMIC DNA]</scope>
    <source>
        <strain evidence="1">Vibrio tapetis CECT4600</strain>
    </source>
</reference>
<organism evidence="1 2">
    <name type="scientific">Vibrio tapetis subsp. tapetis</name>
    <dbReference type="NCBI Taxonomy" id="1671868"/>
    <lineage>
        <taxon>Bacteria</taxon>
        <taxon>Pseudomonadati</taxon>
        <taxon>Pseudomonadota</taxon>
        <taxon>Gammaproteobacteria</taxon>
        <taxon>Vibrionales</taxon>
        <taxon>Vibrionaceae</taxon>
        <taxon>Vibrio</taxon>
    </lineage>
</organism>